<evidence type="ECO:0000259" key="8">
    <source>
        <dbReference type="PROSITE" id="PS50011"/>
    </source>
</evidence>
<keyword evidence="3" id="KW-0418">Kinase</keyword>
<dbReference type="InterPro" id="IPR008271">
    <property type="entry name" value="Ser/Thr_kinase_AS"/>
</dbReference>
<keyword evidence="7" id="KW-0812">Transmembrane</keyword>
<comment type="caution">
    <text evidence="9">The sequence shown here is derived from an EMBL/GenBank/DDBJ whole genome shotgun (WGS) entry which is preliminary data.</text>
</comment>
<dbReference type="PROSITE" id="PS50011">
    <property type="entry name" value="PROTEIN_KINASE_DOM"/>
    <property type="match status" value="1"/>
</dbReference>
<dbReference type="InterPro" id="IPR017441">
    <property type="entry name" value="Protein_kinase_ATP_BS"/>
</dbReference>
<dbReference type="GO" id="GO:0005524">
    <property type="term" value="F:ATP binding"/>
    <property type="evidence" value="ECO:0007669"/>
    <property type="project" value="UniProtKB-UniRule"/>
</dbReference>
<dbReference type="RefSeq" id="WP_061609619.1">
    <property type="nucleotide sequence ID" value="NZ_JEMA01000618.1"/>
</dbReference>
<evidence type="ECO:0000256" key="4">
    <source>
        <dbReference type="ARBA" id="ARBA00022840"/>
    </source>
</evidence>
<feature type="region of interest" description="Disordered" evidence="6">
    <location>
        <begin position="415"/>
        <end position="479"/>
    </location>
</feature>
<dbReference type="Gene3D" id="1.10.510.10">
    <property type="entry name" value="Transferase(Phosphotransferase) domain 1"/>
    <property type="match status" value="1"/>
</dbReference>
<name>A0A150QIH3_SORCE</name>
<dbReference type="InterPro" id="IPR011009">
    <property type="entry name" value="Kinase-like_dom_sf"/>
</dbReference>
<sequence length="515" mass="54853">MELEAGTVVANRYRIIRQLGRGGMGEVFAAENIRTGRQVAIKLLRADSKAKSSAAERFRREARAAGSINSDHVTEILDVEEDPEHGIVLVFELLEGESLIDRLKRTGPIGFEELHPIIEQVWMGLADAHRAGIIHRDLKPSNVYLEPRPDGSTRVKILDFGISKLPKEMGGETLTEMGQSLGTFSFMPPEQIGKAKTVDHRADIYACATMIYQSMSGQLPYQARNLLIMVEMKQKADARKLAEAMDGPVDPRLEAFLAKGLAREPADRFQSALEGLTAWRELRPARPSSHPMSGSRTSLAGGNVAGNALATPVPPHTVKPPSSGALKNLQPLVDPVLIRTQTDPGTQAPVGTVARSASGHDVAAHGFGEPSLAQTEDQRPSYAGGAAGGQLAAPPMQWTGPNGTMVLNNAASELAVPSAPPPAGPPRILDLSEDSSAGSTSQGPTLIYKPTRPSMGSVSSGLAGPGGPEPIEQRPPAQPPARTFRTIIYVLAAILFAVVGFLLMGIALEYLDAPR</sequence>
<gene>
    <name evidence="9" type="ORF">BE15_42845</name>
</gene>
<dbReference type="PANTHER" id="PTHR43289">
    <property type="entry name" value="MITOGEN-ACTIVATED PROTEIN KINASE KINASE KINASE 20-RELATED"/>
    <property type="match status" value="1"/>
</dbReference>
<keyword evidence="7" id="KW-0472">Membrane</keyword>
<dbReference type="EMBL" id="JEMA01000618">
    <property type="protein sequence ID" value="KYF67771.1"/>
    <property type="molecule type" value="Genomic_DNA"/>
</dbReference>
<dbReference type="GO" id="GO:0004674">
    <property type="term" value="F:protein serine/threonine kinase activity"/>
    <property type="evidence" value="ECO:0007669"/>
    <property type="project" value="TreeGrafter"/>
</dbReference>
<evidence type="ECO:0000256" key="5">
    <source>
        <dbReference type="PROSITE-ProRule" id="PRU10141"/>
    </source>
</evidence>
<feature type="domain" description="Protein kinase" evidence="8">
    <location>
        <begin position="13"/>
        <end position="293"/>
    </location>
</feature>
<dbReference type="CDD" id="cd14014">
    <property type="entry name" value="STKc_PknB_like"/>
    <property type="match status" value="1"/>
</dbReference>
<feature type="binding site" evidence="5">
    <location>
        <position position="42"/>
    </location>
    <ligand>
        <name>ATP</name>
        <dbReference type="ChEBI" id="CHEBI:30616"/>
    </ligand>
</feature>
<evidence type="ECO:0000256" key="1">
    <source>
        <dbReference type="ARBA" id="ARBA00022679"/>
    </source>
</evidence>
<dbReference type="Pfam" id="PF00069">
    <property type="entry name" value="Pkinase"/>
    <property type="match status" value="1"/>
</dbReference>
<evidence type="ECO:0000256" key="6">
    <source>
        <dbReference type="SAM" id="MobiDB-lite"/>
    </source>
</evidence>
<feature type="region of interest" description="Disordered" evidence="6">
    <location>
        <begin position="362"/>
        <end position="394"/>
    </location>
</feature>
<dbReference type="Proteomes" id="UP000075260">
    <property type="component" value="Unassembled WGS sequence"/>
</dbReference>
<organism evidence="9 10">
    <name type="scientific">Sorangium cellulosum</name>
    <name type="common">Polyangium cellulosum</name>
    <dbReference type="NCBI Taxonomy" id="56"/>
    <lineage>
        <taxon>Bacteria</taxon>
        <taxon>Pseudomonadati</taxon>
        <taxon>Myxococcota</taxon>
        <taxon>Polyangia</taxon>
        <taxon>Polyangiales</taxon>
        <taxon>Polyangiaceae</taxon>
        <taxon>Sorangium</taxon>
    </lineage>
</organism>
<keyword evidence="1" id="KW-0808">Transferase</keyword>
<dbReference type="Gene3D" id="3.30.200.20">
    <property type="entry name" value="Phosphorylase Kinase, domain 1"/>
    <property type="match status" value="1"/>
</dbReference>
<evidence type="ECO:0000256" key="2">
    <source>
        <dbReference type="ARBA" id="ARBA00022741"/>
    </source>
</evidence>
<feature type="compositionally biased region" description="Polar residues" evidence="6">
    <location>
        <begin position="434"/>
        <end position="444"/>
    </location>
</feature>
<dbReference type="PANTHER" id="PTHR43289:SF6">
    <property type="entry name" value="SERINE_THREONINE-PROTEIN KINASE NEKL-3"/>
    <property type="match status" value="1"/>
</dbReference>
<protein>
    <recommendedName>
        <fullName evidence="8">Protein kinase domain-containing protein</fullName>
    </recommendedName>
</protein>
<proteinExistence type="predicted"/>
<dbReference type="PROSITE" id="PS00108">
    <property type="entry name" value="PROTEIN_KINASE_ST"/>
    <property type="match status" value="1"/>
</dbReference>
<accession>A0A150QIH3</accession>
<dbReference type="SMART" id="SM00220">
    <property type="entry name" value="S_TKc"/>
    <property type="match status" value="1"/>
</dbReference>
<dbReference type="AlphaFoldDB" id="A0A150QIH3"/>
<dbReference type="SUPFAM" id="SSF56112">
    <property type="entry name" value="Protein kinase-like (PK-like)"/>
    <property type="match status" value="1"/>
</dbReference>
<evidence type="ECO:0000256" key="7">
    <source>
        <dbReference type="SAM" id="Phobius"/>
    </source>
</evidence>
<reference evidence="9 10" key="1">
    <citation type="submission" date="2014-02" db="EMBL/GenBank/DDBJ databases">
        <title>The small core and large imbalanced accessory genome model reveals a collaborative survival strategy of Sorangium cellulosum strains in nature.</title>
        <authorList>
            <person name="Han K."/>
            <person name="Peng R."/>
            <person name="Blom J."/>
            <person name="Li Y.-Z."/>
        </authorList>
    </citation>
    <scope>NUCLEOTIDE SEQUENCE [LARGE SCALE GENOMIC DNA]</scope>
    <source>
        <strain evidence="9 10">So0008-312</strain>
    </source>
</reference>
<keyword evidence="4 5" id="KW-0067">ATP-binding</keyword>
<feature type="transmembrane region" description="Helical" evidence="7">
    <location>
        <begin position="487"/>
        <end position="511"/>
    </location>
</feature>
<keyword evidence="7" id="KW-1133">Transmembrane helix</keyword>
<evidence type="ECO:0000313" key="10">
    <source>
        <dbReference type="Proteomes" id="UP000075260"/>
    </source>
</evidence>
<dbReference type="PROSITE" id="PS00107">
    <property type="entry name" value="PROTEIN_KINASE_ATP"/>
    <property type="match status" value="1"/>
</dbReference>
<keyword evidence="2 5" id="KW-0547">Nucleotide-binding</keyword>
<dbReference type="InterPro" id="IPR000719">
    <property type="entry name" value="Prot_kinase_dom"/>
</dbReference>
<evidence type="ECO:0000256" key="3">
    <source>
        <dbReference type="ARBA" id="ARBA00022777"/>
    </source>
</evidence>
<evidence type="ECO:0000313" key="9">
    <source>
        <dbReference type="EMBL" id="KYF67771.1"/>
    </source>
</evidence>